<evidence type="ECO:0000313" key="2">
    <source>
        <dbReference type="EMBL" id="KAG7384960.1"/>
    </source>
</evidence>
<keyword evidence="3" id="KW-1185">Reference proteome</keyword>
<name>A0A8T1VYJ8_9STRA</name>
<comment type="caution">
    <text evidence="2">The sequence shown here is derived from an EMBL/GenBank/DDBJ whole genome shotgun (WGS) entry which is preliminary data.</text>
</comment>
<feature type="region of interest" description="Disordered" evidence="1">
    <location>
        <begin position="1"/>
        <end position="181"/>
    </location>
</feature>
<feature type="compositionally biased region" description="Polar residues" evidence="1">
    <location>
        <begin position="147"/>
        <end position="160"/>
    </location>
</feature>
<evidence type="ECO:0000256" key="1">
    <source>
        <dbReference type="SAM" id="MobiDB-lite"/>
    </source>
</evidence>
<feature type="compositionally biased region" description="Low complexity" evidence="1">
    <location>
        <begin position="16"/>
        <end position="25"/>
    </location>
</feature>
<dbReference type="Proteomes" id="UP000694044">
    <property type="component" value="Unassembled WGS sequence"/>
</dbReference>
<gene>
    <name evidence="2" type="ORF">PHYPSEUDO_002042</name>
</gene>
<proteinExistence type="predicted"/>
<feature type="compositionally biased region" description="Low complexity" evidence="1">
    <location>
        <begin position="114"/>
        <end position="128"/>
    </location>
</feature>
<reference evidence="2" key="1">
    <citation type="submission" date="2021-02" db="EMBL/GenBank/DDBJ databases">
        <authorList>
            <person name="Palmer J.M."/>
        </authorList>
    </citation>
    <scope>NUCLEOTIDE SEQUENCE</scope>
    <source>
        <strain evidence="2">SCRP734</strain>
    </source>
</reference>
<sequence length="209" mass="21337">MSTEPTDTLQPRDSRAPASRSAARGRGAGRGGHARLEAPPTRRLALPASCPEVLAPSNSMIDPSADDSVEAETKMDDDQATPAAGSQELTSAGSQLTAAPRASSGNAGTRSVGAPTTLAARTLAARSAEQSVAMSAPPGDADRNLVNLLTTPAAEQSVANPSPGLETQALVSRRSPRPDAPAMAETTFELHPGIAAPSAYLRSPPLEVR</sequence>
<protein>
    <submittedName>
        <fullName evidence="2">Uncharacterized protein</fullName>
    </submittedName>
</protein>
<dbReference type="AlphaFoldDB" id="A0A8T1VYJ8"/>
<accession>A0A8T1VYJ8</accession>
<evidence type="ECO:0000313" key="3">
    <source>
        <dbReference type="Proteomes" id="UP000694044"/>
    </source>
</evidence>
<feature type="compositionally biased region" description="Polar residues" evidence="1">
    <location>
        <begin position="87"/>
        <end position="109"/>
    </location>
</feature>
<dbReference type="EMBL" id="JAGDFM010000133">
    <property type="protein sequence ID" value="KAG7384960.1"/>
    <property type="molecule type" value="Genomic_DNA"/>
</dbReference>
<organism evidence="2 3">
    <name type="scientific">Phytophthora pseudosyringae</name>
    <dbReference type="NCBI Taxonomy" id="221518"/>
    <lineage>
        <taxon>Eukaryota</taxon>
        <taxon>Sar</taxon>
        <taxon>Stramenopiles</taxon>
        <taxon>Oomycota</taxon>
        <taxon>Peronosporomycetes</taxon>
        <taxon>Peronosporales</taxon>
        <taxon>Peronosporaceae</taxon>
        <taxon>Phytophthora</taxon>
    </lineage>
</organism>